<evidence type="ECO:0000313" key="7">
    <source>
        <dbReference type="Proteomes" id="UP000826513"/>
    </source>
</evidence>
<reference evidence="4 6" key="1">
    <citation type="submission" date="2019-04" db="EMBL/GenBank/DDBJ databases">
        <title>Complete genome sequence of Agrobacterium larrymoorei CFBP5473.</title>
        <authorList>
            <person name="Haryono M."/>
            <person name="Chou L."/>
            <person name="Lin Y.-C."/>
            <person name="Lai E.-M."/>
            <person name="Kuo C.-H."/>
        </authorList>
    </citation>
    <scope>NUCLEOTIDE SEQUENCE [LARGE SCALE GENOMIC DNA]</scope>
    <source>
        <strain evidence="4 6">CFBP5473</strain>
    </source>
</reference>
<dbReference type="GO" id="GO:0005886">
    <property type="term" value="C:plasma membrane"/>
    <property type="evidence" value="ECO:0007669"/>
    <property type="project" value="TreeGrafter"/>
</dbReference>
<evidence type="ECO:0000259" key="3">
    <source>
        <dbReference type="Pfam" id="PF09851"/>
    </source>
</evidence>
<sequence>MTAYIEAMRRYATFAGRSTRSEFWYFHLVILALAFGGLIIDVIIAGPNEPQPLVSAVIVIGHYLPSLAIIVRRLHDLDKSGWLALTCLIPLIGIIAFIVVGSTPSKPRRQEAAASTGGSSHPTRQVNSSGSADQIERIEKLAALRASGAITDDEFTRMKANILQNLQPSQRLA</sequence>
<accession>A0A4D7E2H5</accession>
<keyword evidence="2" id="KW-1133">Transmembrane helix</keyword>
<reference evidence="5 7" key="2">
    <citation type="submission" date="2021-03" db="EMBL/GenBank/DDBJ databases">
        <title>Rapid diversification of plasmids in a genus of pathogenic and nitrogen fixing bacteria.</title>
        <authorList>
            <person name="Weisberg A.J."/>
            <person name="Miller M."/>
            <person name="Ream W."/>
            <person name="Grunwald N.J."/>
            <person name="Chang J.H."/>
        </authorList>
    </citation>
    <scope>NUCLEOTIDE SEQUENCE [LARGE SCALE GENOMIC DNA]</scope>
    <source>
        <strain evidence="5 7">AF3.44</strain>
    </source>
</reference>
<evidence type="ECO:0000313" key="5">
    <source>
        <dbReference type="EMBL" id="QYA08272.1"/>
    </source>
</evidence>
<evidence type="ECO:0000256" key="2">
    <source>
        <dbReference type="SAM" id="Phobius"/>
    </source>
</evidence>
<dbReference type="InterPro" id="IPR008523">
    <property type="entry name" value="DUF805"/>
</dbReference>
<dbReference type="OrthoDB" id="9812349at2"/>
<feature type="transmembrane region" description="Helical" evidence="2">
    <location>
        <begin position="23"/>
        <end position="46"/>
    </location>
</feature>
<dbReference type="PANTHER" id="PTHR34980:SF2">
    <property type="entry name" value="INNER MEMBRANE PROTEIN YHAH-RELATED"/>
    <property type="match status" value="1"/>
</dbReference>
<dbReference type="Proteomes" id="UP000298545">
    <property type="component" value="Chromosome circular"/>
</dbReference>
<evidence type="ECO:0000313" key="6">
    <source>
        <dbReference type="Proteomes" id="UP000298545"/>
    </source>
</evidence>
<keyword evidence="2" id="KW-0812">Transmembrane</keyword>
<evidence type="ECO:0000313" key="4">
    <source>
        <dbReference type="EMBL" id="QCI98840.1"/>
    </source>
</evidence>
<dbReference type="PANTHER" id="PTHR34980">
    <property type="entry name" value="INNER MEMBRANE PROTEIN-RELATED-RELATED"/>
    <property type="match status" value="1"/>
</dbReference>
<dbReference type="Proteomes" id="UP000826513">
    <property type="component" value="Chromosome 1"/>
</dbReference>
<dbReference type="AlphaFoldDB" id="A0A4D7E2H5"/>
<keyword evidence="7" id="KW-1185">Reference proteome</keyword>
<dbReference type="Pfam" id="PF09851">
    <property type="entry name" value="SHOCT"/>
    <property type="match status" value="1"/>
</dbReference>
<feature type="domain" description="SHOCT" evidence="3">
    <location>
        <begin position="136"/>
        <end position="163"/>
    </location>
</feature>
<organism evidence="4 6">
    <name type="scientific">Agrobacterium larrymoorei</name>
    <dbReference type="NCBI Taxonomy" id="160699"/>
    <lineage>
        <taxon>Bacteria</taxon>
        <taxon>Pseudomonadati</taxon>
        <taxon>Pseudomonadota</taxon>
        <taxon>Alphaproteobacteria</taxon>
        <taxon>Hyphomicrobiales</taxon>
        <taxon>Rhizobiaceae</taxon>
        <taxon>Rhizobium/Agrobacterium group</taxon>
        <taxon>Agrobacterium</taxon>
    </lineage>
</organism>
<gene>
    <name evidence="4" type="ORF">CFBP5473_13610</name>
    <name evidence="5" type="ORF">J5285_06125</name>
</gene>
<dbReference type="EMBL" id="CP072167">
    <property type="protein sequence ID" value="QYA08272.1"/>
    <property type="molecule type" value="Genomic_DNA"/>
</dbReference>
<evidence type="ECO:0000256" key="1">
    <source>
        <dbReference type="SAM" id="MobiDB-lite"/>
    </source>
</evidence>
<keyword evidence="2" id="KW-0472">Membrane</keyword>
<dbReference type="Pfam" id="PF05656">
    <property type="entry name" value="DUF805"/>
    <property type="match status" value="1"/>
</dbReference>
<protein>
    <submittedName>
        <fullName evidence="4">DUF805 domain-containing protein</fullName>
    </submittedName>
</protein>
<name>A0A4D7E2H5_9HYPH</name>
<dbReference type="InterPro" id="IPR018649">
    <property type="entry name" value="SHOCT"/>
</dbReference>
<dbReference type="EMBL" id="CP039691">
    <property type="protein sequence ID" value="QCI98840.1"/>
    <property type="molecule type" value="Genomic_DNA"/>
</dbReference>
<proteinExistence type="predicted"/>
<dbReference type="KEGG" id="alf:CFBP5473_13610"/>
<dbReference type="RefSeq" id="WP_051441418.1">
    <property type="nucleotide sequence ID" value="NZ_CP039691.1"/>
</dbReference>
<feature type="compositionally biased region" description="Polar residues" evidence="1">
    <location>
        <begin position="116"/>
        <end position="132"/>
    </location>
</feature>
<feature type="transmembrane region" description="Helical" evidence="2">
    <location>
        <begin position="82"/>
        <end position="100"/>
    </location>
</feature>
<feature type="region of interest" description="Disordered" evidence="1">
    <location>
        <begin position="108"/>
        <end position="132"/>
    </location>
</feature>
<dbReference type="STRING" id="1367849.GCA_000518585_04531"/>